<feature type="transmembrane region" description="Helical" evidence="8">
    <location>
        <begin position="219"/>
        <end position="247"/>
    </location>
</feature>
<feature type="transmembrane region" description="Helical" evidence="8">
    <location>
        <begin position="259"/>
        <end position="277"/>
    </location>
</feature>
<keyword evidence="2" id="KW-1003">Cell membrane</keyword>
<comment type="caution">
    <text evidence="9">The sequence shown here is derived from an EMBL/GenBank/DDBJ whole genome shotgun (WGS) entry which is preliminary data.</text>
</comment>
<dbReference type="InterPro" id="IPR019127">
    <property type="entry name" value="Exosortase"/>
</dbReference>
<keyword evidence="3" id="KW-0645">Protease</keyword>
<gene>
    <name evidence="9" type="primary">xrt</name>
    <name evidence="9" type="ORF">HB662_11575</name>
</gene>
<dbReference type="InterPro" id="IPR013426">
    <property type="entry name" value="EpsH-like"/>
</dbReference>
<keyword evidence="6 8" id="KW-1133">Transmembrane helix</keyword>
<feature type="transmembrane region" description="Helical" evidence="8">
    <location>
        <begin position="192"/>
        <end position="212"/>
    </location>
</feature>
<evidence type="ECO:0000256" key="1">
    <source>
        <dbReference type="ARBA" id="ARBA00004651"/>
    </source>
</evidence>
<reference evidence="9 10" key="1">
    <citation type="submission" date="2020-03" db="EMBL/GenBank/DDBJ databases">
        <title>Roseomonas selenitidurans sp. nov. isolated from soil.</title>
        <authorList>
            <person name="Liu H."/>
        </authorList>
    </citation>
    <scope>NUCLEOTIDE SEQUENCE [LARGE SCALE GENOMIC DNA]</scope>
    <source>
        <strain evidence="9 10">JCM 15073</strain>
    </source>
</reference>
<keyword evidence="4 8" id="KW-0812">Transmembrane</keyword>
<feature type="transmembrane region" description="Helical" evidence="8">
    <location>
        <begin position="51"/>
        <end position="68"/>
    </location>
</feature>
<dbReference type="NCBIfam" id="TIGR03109">
    <property type="entry name" value="exosort_XrtA"/>
    <property type="match status" value="1"/>
</dbReference>
<dbReference type="NCBIfam" id="TIGR04178">
    <property type="entry name" value="exo_archaeo"/>
    <property type="match status" value="1"/>
</dbReference>
<dbReference type="Proteomes" id="UP000765160">
    <property type="component" value="Unassembled WGS sequence"/>
</dbReference>
<dbReference type="InterPro" id="IPR017540">
    <property type="entry name" value="Exosortase-1"/>
</dbReference>
<evidence type="ECO:0000256" key="3">
    <source>
        <dbReference type="ARBA" id="ARBA00022670"/>
    </source>
</evidence>
<keyword evidence="5 9" id="KW-0378">Hydrolase</keyword>
<dbReference type="RefSeq" id="WP_168049859.1">
    <property type="nucleotide sequence ID" value="NZ_JAATJR010000003.1"/>
</dbReference>
<dbReference type="NCBIfam" id="TIGR02602">
    <property type="entry name" value="8TM_EpsH"/>
    <property type="match status" value="1"/>
</dbReference>
<dbReference type="GO" id="GO:0016787">
    <property type="term" value="F:hydrolase activity"/>
    <property type="evidence" value="ECO:0007669"/>
    <property type="project" value="UniProtKB-KW"/>
</dbReference>
<feature type="transmembrane region" description="Helical" evidence="8">
    <location>
        <begin position="109"/>
        <end position="128"/>
    </location>
</feature>
<evidence type="ECO:0000256" key="7">
    <source>
        <dbReference type="ARBA" id="ARBA00023136"/>
    </source>
</evidence>
<evidence type="ECO:0000256" key="2">
    <source>
        <dbReference type="ARBA" id="ARBA00022475"/>
    </source>
</evidence>
<evidence type="ECO:0000313" key="10">
    <source>
        <dbReference type="Proteomes" id="UP000765160"/>
    </source>
</evidence>
<name>A0ABX1EZ88_9PROT</name>
<organism evidence="9 10">
    <name type="scientific">Falsiroseomonas frigidaquae</name>
    <dbReference type="NCBI Taxonomy" id="487318"/>
    <lineage>
        <taxon>Bacteria</taxon>
        <taxon>Pseudomonadati</taxon>
        <taxon>Pseudomonadota</taxon>
        <taxon>Alphaproteobacteria</taxon>
        <taxon>Acetobacterales</taxon>
        <taxon>Roseomonadaceae</taxon>
        <taxon>Falsiroseomonas</taxon>
    </lineage>
</organism>
<feature type="transmembrane region" description="Helical" evidence="8">
    <location>
        <begin position="135"/>
        <end position="152"/>
    </location>
</feature>
<evidence type="ECO:0000256" key="8">
    <source>
        <dbReference type="SAM" id="Phobius"/>
    </source>
</evidence>
<comment type="subcellular location">
    <subcellularLocation>
        <location evidence="1">Cell membrane</location>
        <topology evidence="1">Multi-pass membrane protein</topology>
    </subcellularLocation>
</comment>
<protein>
    <submittedName>
        <fullName evidence="9">Exosortase</fullName>
        <ecNumber evidence="9">3.4.22.-</ecNumber>
    </submittedName>
</protein>
<feature type="transmembrane region" description="Helical" evidence="8">
    <location>
        <begin position="80"/>
        <end position="97"/>
    </location>
</feature>
<evidence type="ECO:0000313" key="9">
    <source>
        <dbReference type="EMBL" id="NKE45417.1"/>
    </source>
</evidence>
<sequence>MNVILPTRPALGLRGAWGLPLLALGLGLLALGLLFRAEVVAAVATWDRSAAYTHCWLVLPIAIWLGWARRDRLRVLRPEPSLLLALPALGGALAWLVAERLGIMEGRQFVVIGLVWVLVLATLGWRIALAMAAPLAYLIFLVPFGEFATPFLQDVTLRMILVGLRFLEIPHYADGLVIEIPAGTFLVAEACAGLRFLIAAIAFGALYALVMFRSPGRRLMVMLLAVGVPVLANGIRALGIVLLGHHLGSAEAAAADHLIYGWVFFSAVLLLLVLAGLPFREDGAVPPVARDPLAPLRPHPVGTARGVAVAALVVGLAATGPLAAARLDAGVAPPQAQDVALAPVADCVADGLALRCAGTLVTARLLVFAPDSNWSAIAAARRTAAGALDDEALTFGVHAPGMAWQVRQDSGQAALVAVAAWRDGAPAGDGLRSRAAQAQSALRGGTAQPVLAVVQVTPEGSALADAAQARRVMRQVLAAQQQGLAAVAAVRSLQP</sequence>
<dbReference type="Pfam" id="PF09721">
    <property type="entry name" value="Exosortase_EpsH"/>
    <property type="match status" value="1"/>
</dbReference>
<evidence type="ECO:0000256" key="4">
    <source>
        <dbReference type="ARBA" id="ARBA00022692"/>
    </source>
</evidence>
<dbReference type="InterPro" id="IPR026392">
    <property type="entry name" value="Exo/Archaeosortase_dom"/>
</dbReference>
<dbReference type="EMBL" id="JAAVTX010000003">
    <property type="protein sequence ID" value="NKE45417.1"/>
    <property type="molecule type" value="Genomic_DNA"/>
</dbReference>
<accession>A0ABX1EZ88</accession>
<proteinExistence type="predicted"/>
<evidence type="ECO:0000256" key="5">
    <source>
        <dbReference type="ARBA" id="ARBA00022801"/>
    </source>
</evidence>
<evidence type="ECO:0000256" key="6">
    <source>
        <dbReference type="ARBA" id="ARBA00022989"/>
    </source>
</evidence>
<dbReference type="EC" id="3.4.22.-" evidence="9"/>
<keyword evidence="7 8" id="KW-0472">Membrane</keyword>
<keyword evidence="10" id="KW-1185">Reference proteome</keyword>